<reference evidence="1 2" key="1">
    <citation type="submission" date="2019-04" db="EMBL/GenBank/DDBJ databases">
        <authorList>
            <person name="Feng G."/>
            <person name="Zhang J."/>
            <person name="Zhu H."/>
        </authorList>
    </citation>
    <scope>NUCLEOTIDE SEQUENCE [LARGE SCALE GENOMIC DNA]</scope>
    <source>
        <strain evidence="1 2">JCM 17223</strain>
    </source>
</reference>
<organism evidence="1 2">
    <name type="scientific">Hymenobacter elongatus</name>
    <dbReference type="NCBI Taxonomy" id="877208"/>
    <lineage>
        <taxon>Bacteria</taxon>
        <taxon>Pseudomonadati</taxon>
        <taxon>Bacteroidota</taxon>
        <taxon>Cytophagia</taxon>
        <taxon>Cytophagales</taxon>
        <taxon>Hymenobacteraceae</taxon>
        <taxon>Hymenobacter</taxon>
    </lineage>
</organism>
<gene>
    <name evidence="1" type="ORF">E5J99_15315</name>
</gene>
<dbReference type="AlphaFoldDB" id="A0A4Z0PHF2"/>
<name>A0A4Z0PHF2_9BACT</name>
<proteinExistence type="predicted"/>
<comment type="caution">
    <text evidence="1">The sequence shown here is derived from an EMBL/GenBank/DDBJ whole genome shotgun (WGS) entry which is preliminary data.</text>
</comment>
<sequence length="189" mass="20640">MKRLTSTSVAALPPVVLGVELTIANHQGLRQSLRSTFGLNTRAINLRIDPSMDLIYLCESTLPSSLPCLSSLTRPGVVAVMLRSVRLEWHPETTHPIGRGTPTLAALESGSCFLTANGRKVSIASFSSRHVHPTRIVMEAQGRPNLLEYLRADSFTLEISGTNRRRLVRPLAFSAVLEFDEQMAPGAHA</sequence>
<accession>A0A4Z0PHF2</accession>
<dbReference type="OrthoDB" id="878808at2"/>
<protein>
    <submittedName>
        <fullName evidence="1">Uncharacterized protein</fullName>
    </submittedName>
</protein>
<evidence type="ECO:0000313" key="2">
    <source>
        <dbReference type="Proteomes" id="UP000297739"/>
    </source>
</evidence>
<evidence type="ECO:0000313" key="1">
    <source>
        <dbReference type="EMBL" id="TGE14635.1"/>
    </source>
</evidence>
<dbReference type="EMBL" id="SRLD01000032">
    <property type="protein sequence ID" value="TGE14635.1"/>
    <property type="molecule type" value="Genomic_DNA"/>
</dbReference>
<dbReference type="Proteomes" id="UP000297739">
    <property type="component" value="Unassembled WGS sequence"/>
</dbReference>
<keyword evidence="2" id="KW-1185">Reference proteome</keyword>
<dbReference type="RefSeq" id="WP_135498689.1">
    <property type="nucleotide sequence ID" value="NZ_SRLD01000032.1"/>
</dbReference>